<organism evidence="1 2">
    <name type="scientific">Trifolium medium</name>
    <dbReference type="NCBI Taxonomy" id="97028"/>
    <lineage>
        <taxon>Eukaryota</taxon>
        <taxon>Viridiplantae</taxon>
        <taxon>Streptophyta</taxon>
        <taxon>Embryophyta</taxon>
        <taxon>Tracheophyta</taxon>
        <taxon>Spermatophyta</taxon>
        <taxon>Magnoliopsida</taxon>
        <taxon>eudicotyledons</taxon>
        <taxon>Gunneridae</taxon>
        <taxon>Pentapetalae</taxon>
        <taxon>rosids</taxon>
        <taxon>fabids</taxon>
        <taxon>Fabales</taxon>
        <taxon>Fabaceae</taxon>
        <taxon>Papilionoideae</taxon>
        <taxon>50 kb inversion clade</taxon>
        <taxon>NPAAA clade</taxon>
        <taxon>Hologalegina</taxon>
        <taxon>IRL clade</taxon>
        <taxon>Trifolieae</taxon>
        <taxon>Trifolium</taxon>
    </lineage>
</organism>
<accession>A0A392VSV0</accession>
<reference evidence="1 2" key="1">
    <citation type="journal article" date="2018" name="Front. Plant Sci.">
        <title>Red Clover (Trifolium pratense) and Zigzag Clover (T. medium) - A Picture of Genomic Similarities and Differences.</title>
        <authorList>
            <person name="Dluhosova J."/>
            <person name="Istvanek J."/>
            <person name="Nedelnik J."/>
            <person name="Repkova J."/>
        </authorList>
    </citation>
    <scope>NUCLEOTIDE SEQUENCE [LARGE SCALE GENOMIC DNA]</scope>
    <source>
        <strain evidence="2">cv. 10/8</strain>
        <tissue evidence="1">Leaf</tissue>
    </source>
</reference>
<sequence>MFAIRAFAAPGVLSTRAPPLASSKIFLSM</sequence>
<dbReference type="EMBL" id="LXQA011273088">
    <property type="protein sequence ID" value="MCI91478.1"/>
    <property type="molecule type" value="Genomic_DNA"/>
</dbReference>
<comment type="caution">
    <text evidence="1">The sequence shown here is derived from an EMBL/GenBank/DDBJ whole genome shotgun (WGS) entry which is preliminary data.</text>
</comment>
<dbReference type="Proteomes" id="UP000265520">
    <property type="component" value="Unassembled WGS sequence"/>
</dbReference>
<keyword evidence="2" id="KW-1185">Reference proteome</keyword>
<name>A0A392VSV0_9FABA</name>
<protein>
    <submittedName>
        <fullName evidence="1">Uncharacterized protein</fullName>
    </submittedName>
</protein>
<evidence type="ECO:0000313" key="2">
    <source>
        <dbReference type="Proteomes" id="UP000265520"/>
    </source>
</evidence>
<dbReference type="AlphaFoldDB" id="A0A392VSV0"/>
<evidence type="ECO:0000313" key="1">
    <source>
        <dbReference type="EMBL" id="MCI91478.1"/>
    </source>
</evidence>
<proteinExistence type="predicted"/>
<feature type="non-terminal residue" evidence="1">
    <location>
        <position position="29"/>
    </location>
</feature>